<proteinExistence type="predicted"/>
<protein>
    <submittedName>
        <fullName evidence="1">Uncharacterized protein</fullName>
    </submittedName>
</protein>
<name>A0A8J3BZM5_9ACTN</name>
<reference evidence="1" key="2">
    <citation type="submission" date="2020-09" db="EMBL/GenBank/DDBJ databases">
        <authorList>
            <person name="Sun Q."/>
            <person name="Zhou Y."/>
        </authorList>
    </citation>
    <scope>NUCLEOTIDE SEQUENCE</scope>
    <source>
        <strain evidence="1">CGMCC 4.7299</strain>
    </source>
</reference>
<evidence type="ECO:0000313" key="1">
    <source>
        <dbReference type="EMBL" id="GGK87488.1"/>
    </source>
</evidence>
<gene>
    <name evidence="1" type="ORF">GCM10012284_21940</name>
</gene>
<reference evidence="1" key="1">
    <citation type="journal article" date="2014" name="Int. J. Syst. Evol. Microbiol.">
        <title>Complete genome sequence of Corynebacterium casei LMG S-19264T (=DSM 44701T), isolated from a smear-ripened cheese.</title>
        <authorList>
            <consortium name="US DOE Joint Genome Institute (JGI-PGF)"/>
            <person name="Walter F."/>
            <person name="Albersmeier A."/>
            <person name="Kalinowski J."/>
            <person name="Ruckert C."/>
        </authorList>
    </citation>
    <scope>NUCLEOTIDE SEQUENCE</scope>
    <source>
        <strain evidence="1">CGMCC 4.7299</strain>
    </source>
</reference>
<dbReference type="Proteomes" id="UP000656042">
    <property type="component" value="Unassembled WGS sequence"/>
</dbReference>
<accession>A0A8J3BZM5</accession>
<evidence type="ECO:0000313" key="2">
    <source>
        <dbReference type="Proteomes" id="UP000656042"/>
    </source>
</evidence>
<keyword evidence="2" id="KW-1185">Reference proteome</keyword>
<comment type="caution">
    <text evidence="1">The sequence shown here is derived from an EMBL/GenBank/DDBJ whole genome shotgun (WGS) entry which is preliminary data.</text>
</comment>
<organism evidence="1 2">
    <name type="scientific">Mangrovihabitans endophyticus</name>
    <dbReference type="NCBI Taxonomy" id="1751298"/>
    <lineage>
        <taxon>Bacteria</taxon>
        <taxon>Bacillati</taxon>
        <taxon>Actinomycetota</taxon>
        <taxon>Actinomycetes</taxon>
        <taxon>Micromonosporales</taxon>
        <taxon>Micromonosporaceae</taxon>
        <taxon>Mangrovihabitans</taxon>
    </lineage>
</organism>
<sequence>MAGTYRTSHQIGYRIRGALNGRFDELIYKNMVTLDVDPGVDSTVVVTDATTGDSPEVSGSFNMTWATLRGRIGVDLDTATELAASDDTSGMDFNYLLISGAHGTRLHRWTQGDPSLAGCTSVPGNDWSSVDLRMRVQNGKYCVVTSDGRFGFIDYVGASKIGESQYVLWKRTS</sequence>
<dbReference type="AlphaFoldDB" id="A0A8J3BZM5"/>
<dbReference type="EMBL" id="BMMX01000006">
    <property type="protein sequence ID" value="GGK87488.1"/>
    <property type="molecule type" value="Genomic_DNA"/>
</dbReference>